<reference evidence="1 2" key="1">
    <citation type="submission" date="2021-08" db="EMBL/GenBank/DDBJ databases">
        <title>Draft Genome Sequence of Phanerochaete sordida strain YK-624.</title>
        <authorList>
            <person name="Mori T."/>
            <person name="Dohra H."/>
            <person name="Suzuki T."/>
            <person name="Kawagishi H."/>
            <person name="Hirai H."/>
        </authorList>
    </citation>
    <scope>NUCLEOTIDE SEQUENCE [LARGE SCALE GENOMIC DNA]</scope>
    <source>
        <strain evidence="1 2">YK-624</strain>
    </source>
</reference>
<dbReference type="SUPFAM" id="SSF52047">
    <property type="entry name" value="RNI-like"/>
    <property type="match status" value="1"/>
</dbReference>
<sequence>MSSDSPATSFGQCLAQELTDMIIDFLHDDKRSLRHCSLVCSAWTREAHYHLFYSQRVEARNEEGGYLEQLKKPFADPFRTHIRELALSAGPIHTLSPVLTDDVVVTVMTTLSRIRFLKLRQTGYVGSIAEESRFRLCSLSVSWMYPSIPGTPTSLVSLLSLFHTIRTLDLEVIHRKHLFTEEMLGAEVSLLPKPVRVHTLQLHDISAQLLGTLQRTICSEYLQTIRASITAAEDTAHIGAFLRVMGENLRHFQLSIWNFWGNDRADWSALELEKCPSLRSVVILYANSGPFYSWDTVFQILRVIPSSVTDVTLVVRETNCLQAVDWRKMQSELERFGKLEKLRFALCTGDTFRSRALKPDVQKRVWAGLPELKARGILW</sequence>
<proteinExistence type="predicted"/>
<evidence type="ECO:0000313" key="2">
    <source>
        <dbReference type="Proteomes" id="UP000703269"/>
    </source>
</evidence>
<gene>
    <name evidence="1" type="ORF">PsYK624_022590</name>
</gene>
<name>A0A9P3G1Y6_9APHY</name>
<accession>A0A9P3G1Y6</accession>
<dbReference type="EMBL" id="BPQB01000003">
    <property type="protein sequence ID" value="GJE86179.1"/>
    <property type="molecule type" value="Genomic_DNA"/>
</dbReference>
<comment type="caution">
    <text evidence="1">The sequence shown here is derived from an EMBL/GenBank/DDBJ whole genome shotgun (WGS) entry which is preliminary data.</text>
</comment>
<protein>
    <recommendedName>
        <fullName evidence="3">F-box domain-containing protein</fullName>
    </recommendedName>
</protein>
<dbReference type="Proteomes" id="UP000703269">
    <property type="component" value="Unassembled WGS sequence"/>
</dbReference>
<dbReference type="OrthoDB" id="2744824at2759"/>
<organism evidence="1 2">
    <name type="scientific">Phanerochaete sordida</name>
    <dbReference type="NCBI Taxonomy" id="48140"/>
    <lineage>
        <taxon>Eukaryota</taxon>
        <taxon>Fungi</taxon>
        <taxon>Dikarya</taxon>
        <taxon>Basidiomycota</taxon>
        <taxon>Agaricomycotina</taxon>
        <taxon>Agaricomycetes</taxon>
        <taxon>Polyporales</taxon>
        <taxon>Phanerochaetaceae</taxon>
        <taxon>Phanerochaete</taxon>
    </lineage>
</organism>
<evidence type="ECO:0008006" key="3">
    <source>
        <dbReference type="Google" id="ProtNLM"/>
    </source>
</evidence>
<dbReference type="AlphaFoldDB" id="A0A9P3G1Y6"/>
<evidence type="ECO:0000313" key="1">
    <source>
        <dbReference type="EMBL" id="GJE86179.1"/>
    </source>
</evidence>
<keyword evidence="2" id="KW-1185">Reference proteome</keyword>